<organism evidence="1 2">
    <name type="scientific">Lasiosphaeria hispida</name>
    <dbReference type="NCBI Taxonomy" id="260671"/>
    <lineage>
        <taxon>Eukaryota</taxon>
        <taxon>Fungi</taxon>
        <taxon>Dikarya</taxon>
        <taxon>Ascomycota</taxon>
        <taxon>Pezizomycotina</taxon>
        <taxon>Sordariomycetes</taxon>
        <taxon>Sordariomycetidae</taxon>
        <taxon>Sordariales</taxon>
        <taxon>Lasiosphaeriaceae</taxon>
        <taxon>Lasiosphaeria</taxon>
    </lineage>
</organism>
<dbReference type="Proteomes" id="UP001275084">
    <property type="component" value="Unassembled WGS sequence"/>
</dbReference>
<proteinExistence type="predicted"/>
<evidence type="ECO:0000313" key="1">
    <source>
        <dbReference type="EMBL" id="KAK3362328.1"/>
    </source>
</evidence>
<reference evidence="1" key="2">
    <citation type="submission" date="2023-06" db="EMBL/GenBank/DDBJ databases">
        <authorList>
            <consortium name="Lawrence Berkeley National Laboratory"/>
            <person name="Haridas S."/>
            <person name="Hensen N."/>
            <person name="Bonometti L."/>
            <person name="Westerberg I."/>
            <person name="Brannstrom I.O."/>
            <person name="Guillou S."/>
            <person name="Cros-Aarteil S."/>
            <person name="Calhoun S."/>
            <person name="Kuo A."/>
            <person name="Mondo S."/>
            <person name="Pangilinan J."/>
            <person name="Riley R."/>
            <person name="Labutti K."/>
            <person name="Andreopoulos B."/>
            <person name="Lipzen A."/>
            <person name="Chen C."/>
            <person name="Yanf M."/>
            <person name="Daum C."/>
            <person name="Ng V."/>
            <person name="Clum A."/>
            <person name="Steindorff A."/>
            <person name="Ohm R."/>
            <person name="Martin F."/>
            <person name="Silar P."/>
            <person name="Natvig D."/>
            <person name="Lalanne C."/>
            <person name="Gautier V."/>
            <person name="Ament-Velasquez S.L."/>
            <person name="Kruys A."/>
            <person name="Hutchinson M.I."/>
            <person name="Powell A.J."/>
            <person name="Barry K."/>
            <person name="Miller A.N."/>
            <person name="Grigoriev I.V."/>
            <person name="Debuchy R."/>
            <person name="Gladieux P."/>
            <person name="Thoren M.H."/>
            <person name="Johannesson H."/>
        </authorList>
    </citation>
    <scope>NUCLEOTIDE SEQUENCE</scope>
    <source>
        <strain evidence="1">CBS 955.72</strain>
    </source>
</reference>
<dbReference type="AlphaFoldDB" id="A0AAJ0MJC0"/>
<comment type="caution">
    <text evidence="1">The sequence shown here is derived from an EMBL/GenBank/DDBJ whole genome shotgun (WGS) entry which is preliminary data.</text>
</comment>
<accession>A0AAJ0MJC0</accession>
<gene>
    <name evidence="1" type="ORF">B0T25DRAFT_3918</name>
</gene>
<evidence type="ECO:0000313" key="2">
    <source>
        <dbReference type="Proteomes" id="UP001275084"/>
    </source>
</evidence>
<sequence>MMYHVGIALAGGLTSQSAGDWVVQVARLLQPSSGQDAQRKRENAPTMPFWPAVRSLVRALPEVNTADSIKYQGTLNPCGRRGVVCVGHHDFTTYHTLFYMHMAKIALNTEHGHAGLKVREEYGQRGLWRELYPWNQSRLSASDDGRQALEHFSAAIRVLPLHKIAESTIHAWKFVEIDGIPA</sequence>
<keyword evidence="2" id="KW-1185">Reference proteome</keyword>
<name>A0AAJ0MJC0_9PEZI</name>
<reference evidence="1" key="1">
    <citation type="journal article" date="2023" name="Mol. Phylogenet. Evol.">
        <title>Genome-scale phylogeny and comparative genomics of the fungal order Sordariales.</title>
        <authorList>
            <person name="Hensen N."/>
            <person name="Bonometti L."/>
            <person name="Westerberg I."/>
            <person name="Brannstrom I.O."/>
            <person name="Guillou S."/>
            <person name="Cros-Aarteil S."/>
            <person name="Calhoun S."/>
            <person name="Haridas S."/>
            <person name="Kuo A."/>
            <person name="Mondo S."/>
            <person name="Pangilinan J."/>
            <person name="Riley R."/>
            <person name="LaButti K."/>
            <person name="Andreopoulos B."/>
            <person name="Lipzen A."/>
            <person name="Chen C."/>
            <person name="Yan M."/>
            <person name="Daum C."/>
            <person name="Ng V."/>
            <person name="Clum A."/>
            <person name="Steindorff A."/>
            <person name="Ohm R.A."/>
            <person name="Martin F."/>
            <person name="Silar P."/>
            <person name="Natvig D.O."/>
            <person name="Lalanne C."/>
            <person name="Gautier V."/>
            <person name="Ament-Velasquez S.L."/>
            <person name="Kruys A."/>
            <person name="Hutchinson M.I."/>
            <person name="Powell A.J."/>
            <person name="Barry K."/>
            <person name="Miller A.N."/>
            <person name="Grigoriev I.V."/>
            <person name="Debuchy R."/>
            <person name="Gladieux P."/>
            <person name="Hiltunen Thoren M."/>
            <person name="Johannesson H."/>
        </authorList>
    </citation>
    <scope>NUCLEOTIDE SEQUENCE</scope>
    <source>
        <strain evidence="1">CBS 955.72</strain>
    </source>
</reference>
<dbReference type="EMBL" id="JAUIQD010000001">
    <property type="protein sequence ID" value="KAK3362328.1"/>
    <property type="molecule type" value="Genomic_DNA"/>
</dbReference>
<protein>
    <submittedName>
        <fullName evidence="1">Uncharacterized protein</fullName>
    </submittedName>
</protein>